<reference evidence="2" key="1">
    <citation type="journal article" date="2014" name="Int. J. Syst. Evol. Microbiol.">
        <title>Complete genome sequence of Corynebacterium casei LMG S-19264T (=DSM 44701T), isolated from a smear-ripened cheese.</title>
        <authorList>
            <consortium name="US DOE Joint Genome Institute (JGI-PGF)"/>
            <person name="Walter F."/>
            <person name="Albersmeier A."/>
            <person name="Kalinowski J."/>
            <person name="Ruckert C."/>
        </authorList>
    </citation>
    <scope>NUCLEOTIDE SEQUENCE</scope>
    <source>
        <strain evidence="2">CGMCC 1.15178</strain>
    </source>
</reference>
<dbReference type="SUPFAM" id="SSF53335">
    <property type="entry name" value="S-adenosyl-L-methionine-dependent methyltransferases"/>
    <property type="match status" value="1"/>
</dbReference>
<dbReference type="CDD" id="cd02440">
    <property type="entry name" value="AdoMet_MTases"/>
    <property type="match status" value="1"/>
</dbReference>
<name>A0A916YV21_9BACL</name>
<sequence length="253" mass="29207">MKRDRQFLDIIANANQDFSGWDFSYITGTGRMASQLLTWSYGSMAVSMVQHATSMLDMGTGGGEFLSMLKPLPKRVFATEGYFPNVPVARERLEPLGVEVVQVGEDLKLPFEDNQFDLVLNRHEAYSSEEVRRVMTEDGIFLTLQSGELDCREINETFEVPLNDEYKHWNLETAIRQARAGGFEVQSSKEEFPIQRFYDVGSLIYFLNATPWQVPGFETEEYLVQLYKIHQTIQEHGYFDVTQHRFFIKARSI</sequence>
<dbReference type="EMBL" id="BMHP01000001">
    <property type="protein sequence ID" value="GGD62140.1"/>
    <property type="molecule type" value="Genomic_DNA"/>
</dbReference>
<dbReference type="Gene3D" id="3.40.50.150">
    <property type="entry name" value="Vaccinia Virus protein VP39"/>
    <property type="match status" value="1"/>
</dbReference>
<gene>
    <name evidence="2" type="ORF">GCM10010911_20050</name>
</gene>
<dbReference type="InterPro" id="IPR029063">
    <property type="entry name" value="SAM-dependent_MTases_sf"/>
</dbReference>
<dbReference type="AlphaFoldDB" id="A0A916YV21"/>
<evidence type="ECO:0000313" key="3">
    <source>
        <dbReference type="Proteomes" id="UP000612456"/>
    </source>
</evidence>
<dbReference type="Pfam" id="PF08241">
    <property type="entry name" value="Methyltransf_11"/>
    <property type="match status" value="1"/>
</dbReference>
<keyword evidence="2" id="KW-0489">Methyltransferase</keyword>
<comment type="caution">
    <text evidence="2">The sequence shown here is derived from an EMBL/GenBank/DDBJ whole genome shotgun (WGS) entry which is preliminary data.</text>
</comment>
<dbReference type="InterPro" id="IPR052939">
    <property type="entry name" value="23S_rRNA_MeTrnsfrase_RlmA"/>
</dbReference>
<organism evidence="2 3">
    <name type="scientific">Paenibacillus nasutitermitis</name>
    <dbReference type="NCBI Taxonomy" id="1652958"/>
    <lineage>
        <taxon>Bacteria</taxon>
        <taxon>Bacillati</taxon>
        <taxon>Bacillota</taxon>
        <taxon>Bacilli</taxon>
        <taxon>Bacillales</taxon>
        <taxon>Paenibacillaceae</taxon>
        <taxon>Paenibacillus</taxon>
    </lineage>
</organism>
<dbReference type="Proteomes" id="UP000612456">
    <property type="component" value="Unassembled WGS sequence"/>
</dbReference>
<accession>A0A916YV21</accession>
<dbReference type="PANTHER" id="PTHR43460:SF1">
    <property type="entry name" value="METHYLTRANSFERASE TYPE 11 DOMAIN-CONTAINING PROTEIN"/>
    <property type="match status" value="1"/>
</dbReference>
<keyword evidence="3" id="KW-1185">Reference proteome</keyword>
<proteinExistence type="predicted"/>
<protein>
    <submittedName>
        <fullName evidence="2">Methyltransferase</fullName>
    </submittedName>
</protein>
<reference evidence="2" key="2">
    <citation type="submission" date="2020-09" db="EMBL/GenBank/DDBJ databases">
        <authorList>
            <person name="Sun Q."/>
            <person name="Zhou Y."/>
        </authorList>
    </citation>
    <scope>NUCLEOTIDE SEQUENCE</scope>
    <source>
        <strain evidence="2">CGMCC 1.15178</strain>
    </source>
</reference>
<dbReference type="RefSeq" id="WP_188991425.1">
    <property type="nucleotide sequence ID" value="NZ_BMHP01000001.1"/>
</dbReference>
<evidence type="ECO:0000259" key="1">
    <source>
        <dbReference type="Pfam" id="PF08241"/>
    </source>
</evidence>
<feature type="domain" description="Methyltransferase type 11" evidence="1">
    <location>
        <begin position="56"/>
        <end position="137"/>
    </location>
</feature>
<dbReference type="GO" id="GO:0032259">
    <property type="term" value="P:methylation"/>
    <property type="evidence" value="ECO:0007669"/>
    <property type="project" value="UniProtKB-KW"/>
</dbReference>
<evidence type="ECO:0000313" key="2">
    <source>
        <dbReference type="EMBL" id="GGD62140.1"/>
    </source>
</evidence>
<dbReference type="InterPro" id="IPR013216">
    <property type="entry name" value="Methyltransf_11"/>
</dbReference>
<dbReference type="PANTHER" id="PTHR43460">
    <property type="entry name" value="METHYLTRANSFERASE"/>
    <property type="match status" value="1"/>
</dbReference>
<keyword evidence="2" id="KW-0808">Transferase</keyword>
<dbReference type="GO" id="GO:0008757">
    <property type="term" value="F:S-adenosylmethionine-dependent methyltransferase activity"/>
    <property type="evidence" value="ECO:0007669"/>
    <property type="project" value="InterPro"/>
</dbReference>